<dbReference type="CDD" id="cd00593">
    <property type="entry name" value="RIBOc"/>
    <property type="match status" value="1"/>
</dbReference>
<comment type="catalytic activity">
    <reaction evidence="1 15">
        <text>Endonucleolytic cleavage to 5'-phosphomonoester.</text>
        <dbReference type="EC" id="3.1.26.3"/>
    </reaction>
</comment>
<keyword evidence="15" id="KW-0699">rRNA-binding</keyword>
<evidence type="ECO:0000256" key="7">
    <source>
        <dbReference type="ARBA" id="ARBA00022664"/>
    </source>
</evidence>
<evidence type="ECO:0000259" key="16">
    <source>
        <dbReference type="PROSITE" id="PS50137"/>
    </source>
</evidence>
<evidence type="ECO:0000256" key="15">
    <source>
        <dbReference type="HAMAP-Rule" id="MF_00104"/>
    </source>
</evidence>
<protein>
    <recommendedName>
        <fullName evidence="15">Ribonuclease 3</fullName>
        <ecNumber evidence="15">3.1.26.3</ecNumber>
    </recommendedName>
    <alternativeName>
        <fullName evidence="15">Ribonuclease III</fullName>
        <shortName evidence="15">RNase III</shortName>
    </alternativeName>
</protein>
<dbReference type="HAMAP" id="MF_00104">
    <property type="entry name" value="RNase_III"/>
    <property type="match status" value="1"/>
</dbReference>
<dbReference type="RefSeq" id="WP_191153853.1">
    <property type="nucleotide sequence ID" value="NZ_JACWUN010000002.1"/>
</dbReference>
<comment type="similarity">
    <text evidence="3">Belongs to the ribonuclease III family.</text>
</comment>
<comment type="function">
    <text evidence="15">Digests double-stranded RNA. Involved in the processing of primary rRNA transcript to yield the immediate precursors to the large and small rRNAs (23S and 16S). Processes some mRNAs, and tRNAs when they are encoded in the rRNA operon. Processes pre-crRNA and tracrRNA of type II CRISPR loci if present in the organism.</text>
</comment>
<dbReference type="PROSITE" id="PS50142">
    <property type="entry name" value="RNASE_3_2"/>
    <property type="match status" value="1"/>
</dbReference>
<keyword evidence="11 15" id="KW-0255">Endonuclease</keyword>
<evidence type="ECO:0000256" key="11">
    <source>
        <dbReference type="ARBA" id="ARBA00022759"/>
    </source>
</evidence>
<proteinExistence type="inferred from homology"/>
<keyword evidence="10 15" id="KW-0479">Metal-binding</keyword>
<dbReference type="GO" id="GO:0006364">
    <property type="term" value="P:rRNA processing"/>
    <property type="evidence" value="ECO:0007669"/>
    <property type="project" value="UniProtKB-UniRule"/>
</dbReference>
<dbReference type="GO" id="GO:0042802">
    <property type="term" value="F:identical protein binding"/>
    <property type="evidence" value="ECO:0007669"/>
    <property type="project" value="UniProtKB-ARBA"/>
</dbReference>
<dbReference type="CDD" id="cd10845">
    <property type="entry name" value="DSRM_RNAse_III_family"/>
    <property type="match status" value="1"/>
</dbReference>
<dbReference type="PANTHER" id="PTHR11207">
    <property type="entry name" value="RIBONUCLEASE III"/>
    <property type="match status" value="1"/>
</dbReference>
<comment type="subunit">
    <text evidence="4 15">Homodimer.</text>
</comment>
<feature type="binding site" evidence="15">
    <location>
        <position position="46"/>
    </location>
    <ligand>
        <name>Mg(2+)</name>
        <dbReference type="ChEBI" id="CHEBI:18420"/>
    </ligand>
</feature>
<keyword evidence="5 15" id="KW-0963">Cytoplasm</keyword>
<dbReference type="SUPFAM" id="SSF69065">
    <property type="entry name" value="RNase III domain-like"/>
    <property type="match status" value="1"/>
</dbReference>
<dbReference type="GO" id="GO:0019843">
    <property type="term" value="F:rRNA binding"/>
    <property type="evidence" value="ECO:0007669"/>
    <property type="project" value="UniProtKB-KW"/>
</dbReference>
<dbReference type="FunFam" id="3.30.160.20:FF:000003">
    <property type="entry name" value="Ribonuclease 3"/>
    <property type="match status" value="1"/>
</dbReference>
<evidence type="ECO:0000256" key="9">
    <source>
        <dbReference type="ARBA" id="ARBA00022722"/>
    </source>
</evidence>
<dbReference type="Pfam" id="PF00035">
    <property type="entry name" value="dsrm"/>
    <property type="match status" value="1"/>
</dbReference>
<evidence type="ECO:0000256" key="10">
    <source>
        <dbReference type="ARBA" id="ARBA00022723"/>
    </source>
</evidence>
<dbReference type="SUPFAM" id="SSF54768">
    <property type="entry name" value="dsRNA-binding domain-like"/>
    <property type="match status" value="1"/>
</dbReference>
<dbReference type="Proteomes" id="UP000632828">
    <property type="component" value="Unassembled WGS sequence"/>
</dbReference>
<dbReference type="InterPro" id="IPR014720">
    <property type="entry name" value="dsRBD_dom"/>
</dbReference>
<evidence type="ECO:0000256" key="13">
    <source>
        <dbReference type="ARBA" id="ARBA00022842"/>
    </source>
</evidence>
<evidence type="ECO:0000313" key="19">
    <source>
        <dbReference type="Proteomes" id="UP000632828"/>
    </source>
</evidence>
<evidence type="ECO:0000256" key="12">
    <source>
        <dbReference type="ARBA" id="ARBA00022801"/>
    </source>
</evidence>
<feature type="binding site" evidence="15">
    <location>
        <position position="122"/>
    </location>
    <ligand>
        <name>Mg(2+)</name>
        <dbReference type="ChEBI" id="CHEBI:18420"/>
    </ligand>
</feature>
<evidence type="ECO:0000313" key="18">
    <source>
        <dbReference type="EMBL" id="MBD1399580.1"/>
    </source>
</evidence>
<dbReference type="GO" id="GO:0003725">
    <property type="term" value="F:double-stranded RNA binding"/>
    <property type="evidence" value="ECO:0007669"/>
    <property type="project" value="TreeGrafter"/>
</dbReference>
<feature type="binding site" evidence="15">
    <location>
        <position position="119"/>
    </location>
    <ligand>
        <name>Mg(2+)</name>
        <dbReference type="ChEBI" id="CHEBI:18420"/>
    </ligand>
</feature>
<evidence type="ECO:0000256" key="2">
    <source>
        <dbReference type="ARBA" id="ARBA00004496"/>
    </source>
</evidence>
<keyword evidence="14 15" id="KW-0694">RNA-binding</keyword>
<dbReference type="PROSITE" id="PS00517">
    <property type="entry name" value="RNASE_3_1"/>
    <property type="match status" value="1"/>
</dbReference>
<dbReference type="EC" id="3.1.26.3" evidence="15"/>
<evidence type="ECO:0000256" key="4">
    <source>
        <dbReference type="ARBA" id="ARBA00011738"/>
    </source>
</evidence>
<comment type="caution">
    <text evidence="18">The sequence shown here is derived from an EMBL/GenBank/DDBJ whole genome shotgun (WGS) entry which is preliminary data.</text>
</comment>
<organism evidence="18 19">
    <name type="scientific">Pelovirga terrestris</name>
    <dbReference type="NCBI Taxonomy" id="2771352"/>
    <lineage>
        <taxon>Bacteria</taxon>
        <taxon>Pseudomonadati</taxon>
        <taxon>Thermodesulfobacteriota</taxon>
        <taxon>Desulfuromonadia</taxon>
        <taxon>Geobacterales</taxon>
        <taxon>Geobacteraceae</taxon>
        <taxon>Pelovirga</taxon>
    </lineage>
</organism>
<dbReference type="GO" id="GO:0046872">
    <property type="term" value="F:metal ion binding"/>
    <property type="evidence" value="ECO:0007669"/>
    <property type="project" value="UniProtKB-KW"/>
</dbReference>
<keyword evidence="12 15" id="KW-0378">Hydrolase</keyword>
<evidence type="ECO:0000256" key="1">
    <source>
        <dbReference type="ARBA" id="ARBA00000109"/>
    </source>
</evidence>
<dbReference type="GO" id="GO:0008033">
    <property type="term" value="P:tRNA processing"/>
    <property type="evidence" value="ECO:0007669"/>
    <property type="project" value="UniProtKB-KW"/>
</dbReference>
<dbReference type="InterPro" id="IPR011907">
    <property type="entry name" value="RNase_III"/>
</dbReference>
<dbReference type="PROSITE" id="PS50137">
    <property type="entry name" value="DS_RBD"/>
    <property type="match status" value="1"/>
</dbReference>
<dbReference type="NCBIfam" id="TIGR02191">
    <property type="entry name" value="RNaseIII"/>
    <property type="match status" value="1"/>
</dbReference>
<gene>
    <name evidence="15 18" type="primary">rnc</name>
    <name evidence="18" type="ORF">ICT70_02750</name>
</gene>
<name>A0A8J6QPN9_9BACT</name>
<dbReference type="GO" id="GO:0010468">
    <property type="term" value="P:regulation of gene expression"/>
    <property type="evidence" value="ECO:0007669"/>
    <property type="project" value="TreeGrafter"/>
</dbReference>
<comment type="cofactor">
    <cofactor evidence="15">
        <name>Mg(2+)</name>
        <dbReference type="ChEBI" id="CHEBI:18420"/>
    </cofactor>
</comment>
<dbReference type="GO" id="GO:0006397">
    <property type="term" value="P:mRNA processing"/>
    <property type="evidence" value="ECO:0007669"/>
    <property type="project" value="UniProtKB-UniRule"/>
</dbReference>
<reference evidence="18" key="1">
    <citation type="submission" date="2020-09" db="EMBL/GenBank/DDBJ databases">
        <title>Pelobacter alkaliphilus sp. nov., a novel anaerobic arsenate-reducing bacterium from terrestrial mud volcano.</title>
        <authorList>
            <person name="Khomyakova M.A."/>
            <person name="Merkel A.Y."/>
            <person name="Slobodkin A.I."/>
        </authorList>
    </citation>
    <scope>NUCLEOTIDE SEQUENCE</scope>
    <source>
        <strain evidence="18">M08fum</strain>
    </source>
</reference>
<feature type="active site" evidence="15">
    <location>
        <position position="50"/>
    </location>
</feature>
<dbReference type="EMBL" id="JACWUN010000002">
    <property type="protein sequence ID" value="MBD1399580.1"/>
    <property type="molecule type" value="Genomic_DNA"/>
</dbReference>
<dbReference type="FunFam" id="1.10.1520.10:FF:000001">
    <property type="entry name" value="Ribonuclease 3"/>
    <property type="match status" value="1"/>
</dbReference>
<dbReference type="Gene3D" id="3.30.160.20">
    <property type="match status" value="1"/>
</dbReference>
<dbReference type="InterPro" id="IPR036389">
    <property type="entry name" value="RNase_III_sf"/>
</dbReference>
<dbReference type="PANTHER" id="PTHR11207:SF0">
    <property type="entry name" value="RIBONUCLEASE 3"/>
    <property type="match status" value="1"/>
</dbReference>
<dbReference type="InterPro" id="IPR000999">
    <property type="entry name" value="RNase_III_dom"/>
</dbReference>
<dbReference type="SMART" id="SM00358">
    <property type="entry name" value="DSRM"/>
    <property type="match status" value="1"/>
</dbReference>
<keyword evidence="9 15" id="KW-0540">Nuclease</keyword>
<evidence type="ECO:0000256" key="3">
    <source>
        <dbReference type="ARBA" id="ARBA00010183"/>
    </source>
</evidence>
<evidence type="ECO:0000256" key="6">
    <source>
        <dbReference type="ARBA" id="ARBA00022552"/>
    </source>
</evidence>
<dbReference type="GO" id="GO:0005737">
    <property type="term" value="C:cytoplasm"/>
    <property type="evidence" value="ECO:0007669"/>
    <property type="project" value="UniProtKB-SubCell"/>
</dbReference>
<dbReference type="SMART" id="SM00535">
    <property type="entry name" value="RIBOc"/>
    <property type="match status" value="1"/>
</dbReference>
<accession>A0A8J6QPN9</accession>
<evidence type="ECO:0000256" key="5">
    <source>
        <dbReference type="ARBA" id="ARBA00022490"/>
    </source>
</evidence>
<feature type="domain" description="DRBM" evidence="16">
    <location>
        <begin position="160"/>
        <end position="229"/>
    </location>
</feature>
<dbReference type="AlphaFoldDB" id="A0A8J6QPN9"/>
<keyword evidence="6 15" id="KW-0698">rRNA processing</keyword>
<keyword evidence="7 15" id="KW-0507">mRNA processing</keyword>
<feature type="domain" description="RNase III" evidence="17">
    <location>
        <begin position="5"/>
        <end position="133"/>
    </location>
</feature>
<keyword evidence="19" id="KW-1185">Reference proteome</keyword>
<evidence type="ECO:0000259" key="17">
    <source>
        <dbReference type="PROSITE" id="PS50142"/>
    </source>
</evidence>
<evidence type="ECO:0000256" key="14">
    <source>
        <dbReference type="ARBA" id="ARBA00022884"/>
    </source>
</evidence>
<keyword evidence="13 15" id="KW-0460">Magnesium</keyword>
<evidence type="ECO:0000256" key="8">
    <source>
        <dbReference type="ARBA" id="ARBA00022694"/>
    </source>
</evidence>
<dbReference type="GO" id="GO:0004525">
    <property type="term" value="F:ribonuclease III activity"/>
    <property type="evidence" value="ECO:0007669"/>
    <property type="project" value="UniProtKB-UniRule"/>
</dbReference>
<sequence>MEDNYTQLQQKLGYTFTDFNLIVQALTHKSFSNEQPECVAHNERLEFLGDAVLELAVSDLVYRLFPDIPEGGLTRIRAEVVCEKGLAEIARGLDLGSCLRLGRGEVNNQGFNKPSLLSDALEALLGAVFRDGGFATVCQIVEKSFAAAIDASARLRYGSDHKTCLQERLQAHYNKLPEYRLSQIEGPEHDKVFFMEVHFNNRILGRGRGSSKKSAEQQAAAAALDHPLLKGVAVDDR</sequence>
<dbReference type="Gene3D" id="1.10.1520.10">
    <property type="entry name" value="Ribonuclease III domain"/>
    <property type="match status" value="1"/>
</dbReference>
<keyword evidence="8 15" id="KW-0819">tRNA processing</keyword>
<comment type="subcellular location">
    <subcellularLocation>
        <location evidence="2 15">Cytoplasm</location>
    </subcellularLocation>
</comment>
<dbReference type="Pfam" id="PF14622">
    <property type="entry name" value="Ribonucleas_3_3"/>
    <property type="match status" value="1"/>
</dbReference>
<feature type="active site" evidence="15">
    <location>
        <position position="122"/>
    </location>
</feature>